<keyword evidence="6" id="KW-1185">Reference proteome</keyword>
<dbReference type="PANTHER" id="PTHR33154">
    <property type="entry name" value="TRANSCRIPTIONAL REGULATOR, ARSR FAMILY"/>
    <property type="match status" value="1"/>
</dbReference>
<dbReference type="NCBIfam" id="NF033788">
    <property type="entry name" value="HTH_metalloreg"/>
    <property type="match status" value="1"/>
</dbReference>
<dbReference type="PRINTS" id="PR00778">
    <property type="entry name" value="HTHARSR"/>
</dbReference>
<organism evidence="5 6">
    <name type="scientific">Tepidiforma flava</name>
    <dbReference type="NCBI Taxonomy" id="3004094"/>
    <lineage>
        <taxon>Bacteria</taxon>
        <taxon>Bacillati</taxon>
        <taxon>Chloroflexota</taxon>
        <taxon>Tepidiformia</taxon>
        <taxon>Tepidiformales</taxon>
        <taxon>Tepidiformaceae</taxon>
        <taxon>Tepidiforma</taxon>
    </lineage>
</organism>
<dbReference type="RefSeq" id="WP_270055306.1">
    <property type="nucleotide sequence ID" value="NZ_CP115149.1"/>
</dbReference>
<evidence type="ECO:0000256" key="3">
    <source>
        <dbReference type="ARBA" id="ARBA00023163"/>
    </source>
</evidence>
<dbReference type="SUPFAM" id="SSF46785">
    <property type="entry name" value="Winged helix' DNA-binding domain"/>
    <property type="match status" value="1"/>
</dbReference>
<accession>A0ABY7M229</accession>
<keyword evidence="1" id="KW-0805">Transcription regulation</keyword>
<dbReference type="InterPro" id="IPR001845">
    <property type="entry name" value="HTH_ArsR_DNA-bd_dom"/>
</dbReference>
<evidence type="ECO:0000259" key="4">
    <source>
        <dbReference type="PROSITE" id="PS50987"/>
    </source>
</evidence>
<proteinExistence type="predicted"/>
<evidence type="ECO:0000313" key="6">
    <source>
        <dbReference type="Proteomes" id="UP001212803"/>
    </source>
</evidence>
<dbReference type="Proteomes" id="UP001212803">
    <property type="component" value="Chromosome"/>
</dbReference>
<dbReference type="CDD" id="cd00090">
    <property type="entry name" value="HTH_ARSR"/>
    <property type="match status" value="1"/>
</dbReference>
<dbReference type="InterPro" id="IPR051081">
    <property type="entry name" value="HTH_MetalResp_TranReg"/>
</dbReference>
<evidence type="ECO:0000256" key="2">
    <source>
        <dbReference type="ARBA" id="ARBA00023125"/>
    </source>
</evidence>
<keyword evidence="3" id="KW-0804">Transcription</keyword>
<dbReference type="Pfam" id="PF01022">
    <property type="entry name" value="HTH_5"/>
    <property type="match status" value="1"/>
</dbReference>
<dbReference type="InterPro" id="IPR011991">
    <property type="entry name" value="ArsR-like_HTH"/>
</dbReference>
<dbReference type="EMBL" id="CP115149">
    <property type="protein sequence ID" value="WBL34778.1"/>
    <property type="molecule type" value="Genomic_DNA"/>
</dbReference>
<dbReference type="PROSITE" id="PS50987">
    <property type="entry name" value="HTH_ARSR_2"/>
    <property type="match status" value="1"/>
</dbReference>
<dbReference type="Gene3D" id="1.10.10.10">
    <property type="entry name" value="Winged helix-like DNA-binding domain superfamily/Winged helix DNA-binding domain"/>
    <property type="match status" value="1"/>
</dbReference>
<dbReference type="PANTHER" id="PTHR33154:SF15">
    <property type="entry name" value="REGULATORY PROTEIN ARSR"/>
    <property type="match status" value="1"/>
</dbReference>
<evidence type="ECO:0000313" key="5">
    <source>
        <dbReference type="EMBL" id="WBL34778.1"/>
    </source>
</evidence>
<keyword evidence="2" id="KW-0238">DNA-binding</keyword>
<protein>
    <submittedName>
        <fullName evidence="5">Metalloregulator ArsR/SmtB family transcription factor</fullName>
    </submittedName>
</protein>
<evidence type="ECO:0000256" key="1">
    <source>
        <dbReference type="ARBA" id="ARBA00023015"/>
    </source>
</evidence>
<dbReference type="SMART" id="SM00418">
    <property type="entry name" value="HTH_ARSR"/>
    <property type="match status" value="1"/>
</dbReference>
<gene>
    <name evidence="5" type="ORF">O0235_08210</name>
</gene>
<name>A0ABY7M229_9CHLR</name>
<dbReference type="InterPro" id="IPR036388">
    <property type="entry name" value="WH-like_DNA-bd_sf"/>
</dbReference>
<feature type="domain" description="HTH arsR-type" evidence="4">
    <location>
        <begin position="6"/>
        <end position="100"/>
    </location>
</feature>
<dbReference type="InterPro" id="IPR036390">
    <property type="entry name" value="WH_DNA-bd_sf"/>
</dbReference>
<reference evidence="5 6" key="1">
    <citation type="journal article" date="2023" name="ISME J.">
        <title>Thermophilic Dehalococcoidia with unusual traits shed light on an unexpected past.</title>
        <authorList>
            <person name="Palmer M."/>
            <person name="Covington J.K."/>
            <person name="Zhou E.M."/>
            <person name="Thomas S.C."/>
            <person name="Habib N."/>
            <person name="Seymour C.O."/>
            <person name="Lai D."/>
            <person name="Johnston J."/>
            <person name="Hashimi A."/>
            <person name="Jiao J.Y."/>
            <person name="Muok A.R."/>
            <person name="Liu L."/>
            <person name="Xian W.D."/>
            <person name="Zhi X.Y."/>
            <person name="Li M.M."/>
            <person name="Silva L.P."/>
            <person name="Bowen B.P."/>
            <person name="Louie K."/>
            <person name="Briegel A."/>
            <person name="Pett-Ridge J."/>
            <person name="Weber P.K."/>
            <person name="Tocheva E.I."/>
            <person name="Woyke T."/>
            <person name="Northen T.R."/>
            <person name="Mayali X."/>
            <person name="Li W.J."/>
            <person name="Hedlund B.P."/>
        </authorList>
    </citation>
    <scope>NUCLEOTIDE SEQUENCE [LARGE SCALE GENOMIC DNA]</scope>
    <source>
        <strain evidence="5 6">YIM 72310</strain>
    </source>
</reference>
<sequence length="112" mass="11804">MKPIPTLTTDEERAAAIFRALGNPARVAIVSELARRAACVSDLVAALPLAQSTVSQHLKVLKEAGIVRGEVEGPGACYCLDPEVIRWLAAFCYGLCCPPGQPAPEGDARCCP</sequence>